<organism evidence="2 3">
    <name type="scientific">Choiromyces venosus 120613-1</name>
    <dbReference type="NCBI Taxonomy" id="1336337"/>
    <lineage>
        <taxon>Eukaryota</taxon>
        <taxon>Fungi</taxon>
        <taxon>Dikarya</taxon>
        <taxon>Ascomycota</taxon>
        <taxon>Pezizomycotina</taxon>
        <taxon>Pezizomycetes</taxon>
        <taxon>Pezizales</taxon>
        <taxon>Tuberaceae</taxon>
        <taxon>Choiromyces</taxon>
    </lineage>
</organism>
<dbReference type="AlphaFoldDB" id="A0A3N4K2W5"/>
<sequence>MIFTPLVSPAVTPLDTNFVHQVPEFAIPGYFSPLTSPALDAHPHRTHMPNPHMVHSHSQSTSPIDPVGSPNINKRGNTGRRKSNTSRNPARVVRESPSMKAQRKKLPVALAATPELANALSKQPPTPTTVRQSASQYQNQEQMGFQSSRDSSSNESVSPEPLPEVLMAPPPPRNGNSRSPQNGRSDDGSSTSTTPGAPATPASLMKLTKTNLPTEDIPPIAMETSDFLNGDVERVMADAPPVSRNDGGSGGGAGGGGMATAMASPRLGGDNQSTPTIGASRTPSMKPVPSSSSSISSGSRHESPINIQTPSSVLQVSFLKKSSLPCFPFFSLPCLACCLEGEFFFSSGKQTACASCAGTATLYHKWRFPPGS</sequence>
<feature type="compositionally biased region" description="Polar residues" evidence="1">
    <location>
        <begin position="270"/>
        <end position="282"/>
    </location>
</feature>
<feature type="region of interest" description="Disordered" evidence="1">
    <location>
        <begin position="238"/>
        <end position="306"/>
    </location>
</feature>
<feature type="region of interest" description="Disordered" evidence="1">
    <location>
        <begin position="118"/>
        <end position="205"/>
    </location>
</feature>
<protein>
    <submittedName>
        <fullName evidence="2">Uncharacterized protein</fullName>
    </submittedName>
</protein>
<accession>A0A3N4K2W5</accession>
<dbReference type="EMBL" id="ML120356">
    <property type="protein sequence ID" value="RPB04916.1"/>
    <property type="molecule type" value="Genomic_DNA"/>
</dbReference>
<dbReference type="Proteomes" id="UP000276215">
    <property type="component" value="Unassembled WGS sequence"/>
</dbReference>
<feature type="compositionally biased region" description="Low complexity" evidence="1">
    <location>
        <begin position="283"/>
        <end position="298"/>
    </location>
</feature>
<gene>
    <name evidence="2" type="ORF">L873DRAFT_1798768</name>
</gene>
<name>A0A3N4K2W5_9PEZI</name>
<dbReference type="OrthoDB" id="5344169at2759"/>
<evidence type="ECO:0000313" key="3">
    <source>
        <dbReference type="Proteomes" id="UP000276215"/>
    </source>
</evidence>
<evidence type="ECO:0000256" key="1">
    <source>
        <dbReference type="SAM" id="MobiDB-lite"/>
    </source>
</evidence>
<feature type="non-terminal residue" evidence="2">
    <location>
        <position position="1"/>
    </location>
</feature>
<feature type="compositionally biased region" description="Low complexity" evidence="1">
    <location>
        <begin position="147"/>
        <end position="167"/>
    </location>
</feature>
<feature type="compositionally biased region" description="Polar residues" evidence="1">
    <location>
        <begin position="120"/>
        <end position="146"/>
    </location>
</feature>
<reference evidence="2 3" key="1">
    <citation type="journal article" date="2018" name="Nat. Ecol. Evol.">
        <title>Pezizomycetes genomes reveal the molecular basis of ectomycorrhizal truffle lifestyle.</title>
        <authorList>
            <person name="Murat C."/>
            <person name="Payen T."/>
            <person name="Noel B."/>
            <person name="Kuo A."/>
            <person name="Morin E."/>
            <person name="Chen J."/>
            <person name="Kohler A."/>
            <person name="Krizsan K."/>
            <person name="Balestrini R."/>
            <person name="Da Silva C."/>
            <person name="Montanini B."/>
            <person name="Hainaut M."/>
            <person name="Levati E."/>
            <person name="Barry K.W."/>
            <person name="Belfiori B."/>
            <person name="Cichocki N."/>
            <person name="Clum A."/>
            <person name="Dockter R.B."/>
            <person name="Fauchery L."/>
            <person name="Guy J."/>
            <person name="Iotti M."/>
            <person name="Le Tacon F."/>
            <person name="Lindquist E.A."/>
            <person name="Lipzen A."/>
            <person name="Malagnac F."/>
            <person name="Mello A."/>
            <person name="Molinier V."/>
            <person name="Miyauchi S."/>
            <person name="Poulain J."/>
            <person name="Riccioni C."/>
            <person name="Rubini A."/>
            <person name="Sitrit Y."/>
            <person name="Splivallo R."/>
            <person name="Traeger S."/>
            <person name="Wang M."/>
            <person name="Zifcakova L."/>
            <person name="Wipf D."/>
            <person name="Zambonelli A."/>
            <person name="Paolocci F."/>
            <person name="Nowrousian M."/>
            <person name="Ottonello S."/>
            <person name="Baldrian P."/>
            <person name="Spatafora J.W."/>
            <person name="Henrissat B."/>
            <person name="Nagy L.G."/>
            <person name="Aury J.M."/>
            <person name="Wincker P."/>
            <person name="Grigoriev I.V."/>
            <person name="Bonfante P."/>
            <person name="Martin F.M."/>
        </authorList>
    </citation>
    <scope>NUCLEOTIDE SEQUENCE [LARGE SCALE GENOMIC DNA]</scope>
    <source>
        <strain evidence="2 3">120613-1</strain>
    </source>
</reference>
<feature type="compositionally biased region" description="Gly residues" evidence="1">
    <location>
        <begin position="247"/>
        <end position="258"/>
    </location>
</feature>
<proteinExistence type="predicted"/>
<keyword evidence="3" id="KW-1185">Reference proteome</keyword>
<evidence type="ECO:0000313" key="2">
    <source>
        <dbReference type="EMBL" id="RPB04916.1"/>
    </source>
</evidence>
<feature type="compositionally biased region" description="Low complexity" evidence="1">
    <location>
        <begin position="188"/>
        <end position="203"/>
    </location>
</feature>
<dbReference type="STRING" id="1336337.A0A3N4K2W5"/>
<feature type="region of interest" description="Disordered" evidence="1">
    <location>
        <begin position="41"/>
        <end position="106"/>
    </location>
</feature>